<evidence type="ECO:0000256" key="10">
    <source>
        <dbReference type="RuleBase" id="RU364125"/>
    </source>
</evidence>
<dbReference type="PANTHER" id="PTHR35091">
    <property type="entry name" value="FLAGELLAR PROTEIN FLIL"/>
    <property type="match status" value="1"/>
</dbReference>
<dbReference type="Proteomes" id="UP001152485">
    <property type="component" value="Unassembled WGS sequence"/>
</dbReference>
<dbReference type="GO" id="GO:0009425">
    <property type="term" value="C:bacterial-type flagellum basal body"/>
    <property type="evidence" value="ECO:0007669"/>
    <property type="project" value="InterPro"/>
</dbReference>
<keyword evidence="8" id="KW-1133">Transmembrane helix</keyword>
<evidence type="ECO:0000313" key="11">
    <source>
        <dbReference type="EMBL" id="CAH9059329.1"/>
    </source>
</evidence>
<gene>
    <name evidence="11" type="ORF">PSECIP111854_02384</name>
    <name evidence="12" type="ORF">PSECIP111951_03887</name>
</gene>
<organism evidence="11 13">
    <name type="scientific">Pseudoalteromonas holothuriae</name>
    <dbReference type="NCBI Taxonomy" id="2963714"/>
    <lineage>
        <taxon>Bacteria</taxon>
        <taxon>Pseudomonadati</taxon>
        <taxon>Pseudomonadota</taxon>
        <taxon>Gammaproteobacteria</taxon>
        <taxon>Alteromonadales</taxon>
        <taxon>Pseudoalteromonadaceae</taxon>
        <taxon>Pseudoalteromonas</taxon>
    </lineage>
</organism>
<evidence type="ECO:0000256" key="1">
    <source>
        <dbReference type="ARBA" id="ARBA00002254"/>
    </source>
</evidence>
<evidence type="ECO:0000256" key="4">
    <source>
        <dbReference type="ARBA" id="ARBA00022475"/>
    </source>
</evidence>
<keyword evidence="4" id="KW-1003">Cell membrane</keyword>
<protein>
    <recommendedName>
        <fullName evidence="10">Flagellar protein FliL</fullName>
    </recommendedName>
</protein>
<evidence type="ECO:0000256" key="8">
    <source>
        <dbReference type="ARBA" id="ARBA00022989"/>
    </source>
</evidence>
<evidence type="ECO:0000256" key="2">
    <source>
        <dbReference type="ARBA" id="ARBA00004162"/>
    </source>
</evidence>
<keyword evidence="5 10" id="KW-0145">Chemotaxis</keyword>
<dbReference type="EMBL" id="CAMAPD010000027">
    <property type="protein sequence ID" value="CAH9067759.1"/>
    <property type="molecule type" value="Genomic_DNA"/>
</dbReference>
<dbReference type="GO" id="GO:0005886">
    <property type="term" value="C:plasma membrane"/>
    <property type="evidence" value="ECO:0007669"/>
    <property type="project" value="UniProtKB-SubCell"/>
</dbReference>
<keyword evidence="7 10" id="KW-0283">Flagellar rotation</keyword>
<comment type="subcellular location">
    <subcellularLocation>
        <location evidence="10">Cell inner membrane</location>
    </subcellularLocation>
    <subcellularLocation>
        <location evidence="2">Cell membrane</location>
        <topology evidence="2">Single-pass membrane protein</topology>
    </subcellularLocation>
</comment>
<keyword evidence="6" id="KW-0812">Transmembrane</keyword>
<evidence type="ECO:0000256" key="7">
    <source>
        <dbReference type="ARBA" id="ARBA00022779"/>
    </source>
</evidence>
<dbReference type="Pfam" id="PF03748">
    <property type="entry name" value="FliL"/>
    <property type="match status" value="1"/>
</dbReference>
<keyword evidence="10" id="KW-0997">Cell inner membrane</keyword>
<dbReference type="InterPro" id="IPR005503">
    <property type="entry name" value="FliL"/>
</dbReference>
<evidence type="ECO:0000256" key="9">
    <source>
        <dbReference type="ARBA" id="ARBA00023136"/>
    </source>
</evidence>
<evidence type="ECO:0000256" key="3">
    <source>
        <dbReference type="ARBA" id="ARBA00008281"/>
    </source>
</evidence>
<dbReference type="Proteomes" id="UP001152467">
    <property type="component" value="Unassembled WGS sequence"/>
</dbReference>
<evidence type="ECO:0000256" key="6">
    <source>
        <dbReference type="ARBA" id="ARBA00022692"/>
    </source>
</evidence>
<reference evidence="11 14" key="1">
    <citation type="submission" date="2022-07" db="EMBL/GenBank/DDBJ databases">
        <authorList>
            <person name="Criscuolo A."/>
        </authorList>
    </citation>
    <scope>NUCLEOTIDE SEQUENCE</scope>
    <source>
        <strain evidence="14">CIP 111951</strain>
        <strain evidence="11">CIP111854</strain>
        <strain evidence="12">CIP111951</strain>
    </source>
</reference>
<comment type="function">
    <text evidence="1 10">Controls the rotational direction of flagella during chemotaxis.</text>
</comment>
<comment type="caution">
    <text evidence="11">The sequence shown here is derived from an EMBL/GenBank/DDBJ whole genome shotgun (WGS) entry which is preliminary data.</text>
</comment>
<name>A0A9W4QZ73_9GAMM</name>
<evidence type="ECO:0000313" key="14">
    <source>
        <dbReference type="Proteomes" id="UP001152485"/>
    </source>
</evidence>
<accession>A0A9W4QZ73</accession>
<keyword evidence="9 10" id="KW-0472">Membrane</keyword>
<evidence type="ECO:0000313" key="12">
    <source>
        <dbReference type="EMBL" id="CAH9067759.1"/>
    </source>
</evidence>
<dbReference type="GO" id="GO:0006935">
    <property type="term" value="P:chemotaxis"/>
    <property type="evidence" value="ECO:0007669"/>
    <property type="project" value="UniProtKB-KW"/>
</dbReference>
<keyword evidence="13" id="KW-1185">Reference proteome</keyword>
<evidence type="ECO:0000256" key="5">
    <source>
        <dbReference type="ARBA" id="ARBA00022500"/>
    </source>
</evidence>
<dbReference type="GO" id="GO:0071978">
    <property type="term" value="P:bacterial-type flagellum-dependent swarming motility"/>
    <property type="evidence" value="ECO:0007669"/>
    <property type="project" value="TreeGrafter"/>
</dbReference>
<sequence length="137" mass="15673">MGFQIVMNKPYYLLVVFTLVITCFGVRANSNVGYFGFEPDIITNYIGQSNKKLGYVRVTVDLMLDDVGNISVVEHHTPLLRDAIVQILSKEPEETIKSLTGREEIRQRCADKLKSLLKEETGSEIIRDVLFTKYLYH</sequence>
<comment type="similarity">
    <text evidence="3 10">Belongs to the FliL family.</text>
</comment>
<dbReference type="AlphaFoldDB" id="A0A9W4QZ73"/>
<proteinExistence type="inferred from homology"/>
<evidence type="ECO:0000313" key="13">
    <source>
        <dbReference type="Proteomes" id="UP001152467"/>
    </source>
</evidence>
<dbReference type="EMBL" id="CAMAPC010000008">
    <property type="protein sequence ID" value="CAH9059329.1"/>
    <property type="molecule type" value="Genomic_DNA"/>
</dbReference>
<dbReference type="PANTHER" id="PTHR35091:SF5">
    <property type="entry name" value="FLAGELLAR PROTEIN FLIL"/>
    <property type="match status" value="1"/>
</dbReference>